<dbReference type="EMBL" id="SOZI01000058">
    <property type="protein sequence ID" value="TNY20780.1"/>
    <property type="molecule type" value="Genomic_DNA"/>
</dbReference>
<dbReference type="SUPFAM" id="SSF57667">
    <property type="entry name" value="beta-beta-alpha zinc fingers"/>
    <property type="match status" value="1"/>
</dbReference>
<feature type="compositionally biased region" description="Basic and acidic residues" evidence="11">
    <location>
        <begin position="113"/>
        <end position="133"/>
    </location>
</feature>
<dbReference type="FunFam" id="3.30.160.60:FF:000299">
    <property type="entry name" value="Zinc finger protein 593"/>
    <property type="match status" value="1"/>
</dbReference>
<dbReference type="InterPro" id="IPR036236">
    <property type="entry name" value="Znf_C2H2_sf"/>
</dbReference>
<keyword evidence="3" id="KW-0963">Cytoplasm</keyword>
<keyword evidence="7" id="KW-0862">Zinc</keyword>
<accession>A0A5C5FVL6</accession>
<dbReference type="GO" id="GO:0005737">
    <property type="term" value="C:cytoplasm"/>
    <property type="evidence" value="ECO:0007669"/>
    <property type="project" value="UniProtKB-SubCell"/>
</dbReference>
<dbReference type="Gene3D" id="3.30.160.60">
    <property type="entry name" value="Classic Zinc Finger"/>
    <property type="match status" value="1"/>
</dbReference>
<evidence type="ECO:0000259" key="12">
    <source>
        <dbReference type="PROSITE" id="PS50157"/>
    </source>
</evidence>
<sequence>MGRNRRSRTPSNPKKNQATDIKMRRYKRDMDQIHEDMKDQGRAKFQEDLAKKDLEDIPGLAQHTCVACSRYFADAVSLETHLKGKPHKRRLKKLAEEPYTIEESRRAVGLGVDKGEYGRKKEREAQEEEERKKAGTTTAEAPMEA</sequence>
<dbReference type="PANTHER" id="PTHR46095:SF1">
    <property type="entry name" value="ZINC FINGER PROTEIN 593"/>
    <property type="match status" value="1"/>
</dbReference>
<dbReference type="InterPro" id="IPR051879">
    <property type="entry name" value="C2H2-ZF_Maturation_Protein"/>
</dbReference>
<evidence type="ECO:0000256" key="6">
    <source>
        <dbReference type="ARBA" id="ARBA00022771"/>
    </source>
</evidence>
<evidence type="ECO:0000256" key="3">
    <source>
        <dbReference type="ARBA" id="ARBA00022490"/>
    </source>
</evidence>
<comment type="caution">
    <text evidence="13">The sequence shown here is derived from an EMBL/GenBank/DDBJ whole genome shotgun (WGS) entry which is preliminary data.</text>
</comment>
<evidence type="ECO:0000256" key="5">
    <source>
        <dbReference type="ARBA" id="ARBA00022723"/>
    </source>
</evidence>
<dbReference type="Proteomes" id="UP000311382">
    <property type="component" value="Unassembled WGS sequence"/>
</dbReference>
<evidence type="ECO:0000313" key="13">
    <source>
        <dbReference type="EMBL" id="TNY20780.1"/>
    </source>
</evidence>
<dbReference type="PANTHER" id="PTHR46095">
    <property type="entry name" value="ZINC FINGER PROTEIN 593"/>
    <property type="match status" value="1"/>
</dbReference>
<dbReference type="PROSITE" id="PS00028">
    <property type="entry name" value="ZINC_FINGER_C2H2_1"/>
    <property type="match status" value="1"/>
</dbReference>
<evidence type="ECO:0000256" key="8">
    <source>
        <dbReference type="ARBA" id="ARBA00023242"/>
    </source>
</evidence>
<comment type="subcellular location">
    <subcellularLocation>
        <location evidence="2">Cytoplasm</location>
    </subcellularLocation>
    <subcellularLocation>
        <location evidence="1">Nucleus</location>
    </subcellularLocation>
</comment>
<evidence type="ECO:0000313" key="14">
    <source>
        <dbReference type="Proteomes" id="UP000311382"/>
    </source>
</evidence>
<dbReference type="GO" id="GO:0043021">
    <property type="term" value="F:ribonucleoprotein complex binding"/>
    <property type="evidence" value="ECO:0007669"/>
    <property type="project" value="UniProtKB-ARBA"/>
</dbReference>
<evidence type="ECO:0000256" key="4">
    <source>
        <dbReference type="ARBA" id="ARBA00022517"/>
    </source>
</evidence>
<keyword evidence="4" id="KW-0690">Ribosome biogenesis</keyword>
<feature type="region of interest" description="Disordered" evidence="11">
    <location>
        <begin position="1"/>
        <end position="26"/>
    </location>
</feature>
<dbReference type="OrthoDB" id="24683at2759"/>
<evidence type="ECO:0000256" key="9">
    <source>
        <dbReference type="ARBA" id="ARBA00038064"/>
    </source>
</evidence>
<evidence type="ECO:0000256" key="10">
    <source>
        <dbReference type="PROSITE-ProRule" id="PRU00042"/>
    </source>
</evidence>
<feature type="domain" description="C2H2-type" evidence="12">
    <location>
        <begin position="63"/>
        <end position="92"/>
    </location>
</feature>
<keyword evidence="5" id="KW-0479">Metal-binding</keyword>
<dbReference type="GO" id="GO:0042254">
    <property type="term" value="P:ribosome biogenesis"/>
    <property type="evidence" value="ECO:0007669"/>
    <property type="project" value="UniProtKB-KW"/>
</dbReference>
<dbReference type="PROSITE" id="PS50157">
    <property type="entry name" value="ZINC_FINGER_C2H2_2"/>
    <property type="match status" value="1"/>
</dbReference>
<keyword evidence="6 10" id="KW-0863">Zinc-finger</keyword>
<feature type="region of interest" description="Disordered" evidence="11">
    <location>
        <begin position="113"/>
        <end position="145"/>
    </location>
</feature>
<evidence type="ECO:0000256" key="2">
    <source>
        <dbReference type="ARBA" id="ARBA00004496"/>
    </source>
</evidence>
<dbReference type="GO" id="GO:0003676">
    <property type="term" value="F:nucleic acid binding"/>
    <property type="evidence" value="ECO:0007669"/>
    <property type="project" value="InterPro"/>
</dbReference>
<dbReference type="GO" id="GO:0005634">
    <property type="term" value="C:nucleus"/>
    <property type="evidence" value="ECO:0007669"/>
    <property type="project" value="UniProtKB-SubCell"/>
</dbReference>
<proteinExistence type="inferred from homology"/>
<dbReference type="InterPro" id="IPR003604">
    <property type="entry name" value="Matrin/U1-like-C_Znf_C2H2"/>
</dbReference>
<keyword evidence="14" id="KW-1185">Reference proteome</keyword>
<feature type="compositionally biased region" description="Polar residues" evidence="11">
    <location>
        <begin position="9"/>
        <end position="19"/>
    </location>
</feature>
<name>A0A5C5FVL6_9BASI</name>
<dbReference type="Pfam" id="PF12171">
    <property type="entry name" value="zf-C2H2_jaz"/>
    <property type="match status" value="1"/>
</dbReference>
<evidence type="ECO:0000256" key="7">
    <source>
        <dbReference type="ARBA" id="ARBA00022833"/>
    </source>
</evidence>
<dbReference type="GO" id="GO:0008270">
    <property type="term" value="F:zinc ion binding"/>
    <property type="evidence" value="ECO:0007669"/>
    <property type="project" value="UniProtKB-KW"/>
</dbReference>
<organism evidence="13 14">
    <name type="scientific">Rhodotorula diobovata</name>
    <dbReference type="NCBI Taxonomy" id="5288"/>
    <lineage>
        <taxon>Eukaryota</taxon>
        <taxon>Fungi</taxon>
        <taxon>Dikarya</taxon>
        <taxon>Basidiomycota</taxon>
        <taxon>Pucciniomycotina</taxon>
        <taxon>Microbotryomycetes</taxon>
        <taxon>Sporidiobolales</taxon>
        <taxon>Sporidiobolaceae</taxon>
        <taxon>Rhodotorula</taxon>
    </lineage>
</organism>
<reference evidence="13 14" key="1">
    <citation type="submission" date="2019-03" db="EMBL/GenBank/DDBJ databases">
        <title>Rhodosporidium diobovatum UCD-FST 08-225 genome sequencing, assembly, and annotation.</title>
        <authorList>
            <person name="Fakankun I.U."/>
            <person name="Fristensky B."/>
            <person name="Levin D.B."/>
        </authorList>
    </citation>
    <scope>NUCLEOTIDE SEQUENCE [LARGE SCALE GENOMIC DNA]</scope>
    <source>
        <strain evidence="13 14">UCD-FST 08-225</strain>
    </source>
</reference>
<keyword evidence="8" id="KW-0539">Nucleus</keyword>
<comment type="similarity">
    <text evidence="9">Belongs to the ZNF593/BUD20 C2H2-type zinc-finger protein family.</text>
</comment>
<evidence type="ECO:0000256" key="11">
    <source>
        <dbReference type="SAM" id="MobiDB-lite"/>
    </source>
</evidence>
<dbReference type="SMART" id="SM00451">
    <property type="entry name" value="ZnF_U1"/>
    <property type="match status" value="1"/>
</dbReference>
<dbReference type="InterPro" id="IPR013087">
    <property type="entry name" value="Znf_C2H2_type"/>
</dbReference>
<gene>
    <name evidence="13" type="ORF">DMC30DRAFT_416664</name>
</gene>
<dbReference type="InterPro" id="IPR022755">
    <property type="entry name" value="Znf_C2H2_jaz"/>
</dbReference>
<dbReference type="STRING" id="5288.A0A5C5FVL6"/>
<protein>
    <recommendedName>
        <fullName evidence="12">C2H2-type domain-containing protein</fullName>
    </recommendedName>
</protein>
<dbReference type="AlphaFoldDB" id="A0A5C5FVL6"/>
<evidence type="ECO:0000256" key="1">
    <source>
        <dbReference type="ARBA" id="ARBA00004123"/>
    </source>
</evidence>